<gene>
    <name evidence="1" type="ORF">CTheo_7707</name>
</gene>
<keyword evidence="2" id="KW-1185">Reference proteome</keyword>
<accession>A0A5N5QBH0</accession>
<dbReference type="AlphaFoldDB" id="A0A5N5QBH0"/>
<comment type="caution">
    <text evidence="1">The sequence shown here is derived from an EMBL/GenBank/DDBJ whole genome shotgun (WGS) entry which is preliminary data.</text>
</comment>
<sequence>MPIKRFNINGIIANITNSLDRGFNYVPSEKSTEQDAAEILKQVEEILKSTKTLLENHQKIIPPNDLEEMKTTYSRFHWQMTDQRQAGRATNDRLVEQTRIMSQLYIEQGSHKDRAKRLLHQVETFETRVLSASKNSHPTGSMLPFDDEISDSATSDVESSRLRSYTSWLSFGGFGGSSSTTGAPSVFISLFLFFMPTITNLAPERTETSHIPDGQGYTISVTHFPKSEFGDTDAGPGDIEKNKRVVGEGKILYGRILAIETKDKRIEVTAHGMVGWESYALGSHETYIPEDKLLAMSNVALGLLCQPNGTIPRSSSITTCTNSSRGSTLEATIQEFQKMYLSNDPAGDEDSVD</sequence>
<proteinExistence type="predicted"/>
<dbReference type="Proteomes" id="UP000383932">
    <property type="component" value="Unassembled WGS sequence"/>
</dbReference>
<organism evidence="1 2">
    <name type="scientific">Ceratobasidium theobromae</name>
    <dbReference type="NCBI Taxonomy" id="1582974"/>
    <lineage>
        <taxon>Eukaryota</taxon>
        <taxon>Fungi</taxon>
        <taxon>Dikarya</taxon>
        <taxon>Basidiomycota</taxon>
        <taxon>Agaricomycotina</taxon>
        <taxon>Agaricomycetes</taxon>
        <taxon>Cantharellales</taxon>
        <taxon>Ceratobasidiaceae</taxon>
        <taxon>Ceratobasidium</taxon>
    </lineage>
</organism>
<name>A0A5N5QBH0_9AGAM</name>
<evidence type="ECO:0000313" key="1">
    <source>
        <dbReference type="EMBL" id="KAB5588853.1"/>
    </source>
</evidence>
<protein>
    <submittedName>
        <fullName evidence="1">Uncharacterized protein</fullName>
    </submittedName>
</protein>
<reference evidence="1 2" key="1">
    <citation type="journal article" date="2019" name="Fungal Biol. Biotechnol.">
        <title>Draft genome sequence of fastidious pathogen Ceratobasidium theobromae, which causes vascular-streak dieback in Theobroma cacao.</title>
        <authorList>
            <person name="Ali S.S."/>
            <person name="Asman A."/>
            <person name="Shao J."/>
            <person name="Firmansyah A.P."/>
            <person name="Susilo A.W."/>
            <person name="Rosmana A."/>
            <person name="McMahon P."/>
            <person name="Junaid M."/>
            <person name="Guest D."/>
            <person name="Kheng T.Y."/>
            <person name="Meinhardt L.W."/>
            <person name="Bailey B.A."/>
        </authorList>
    </citation>
    <scope>NUCLEOTIDE SEQUENCE [LARGE SCALE GENOMIC DNA]</scope>
    <source>
        <strain evidence="1 2">CT2</strain>
    </source>
</reference>
<dbReference type="EMBL" id="SSOP01000358">
    <property type="protein sequence ID" value="KAB5588853.1"/>
    <property type="molecule type" value="Genomic_DNA"/>
</dbReference>
<dbReference type="OrthoDB" id="3224440at2759"/>
<evidence type="ECO:0000313" key="2">
    <source>
        <dbReference type="Proteomes" id="UP000383932"/>
    </source>
</evidence>